<organism evidence="1 2">
    <name type="scientific">Lottia gigantea</name>
    <name type="common">Giant owl limpet</name>
    <dbReference type="NCBI Taxonomy" id="225164"/>
    <lineage>
        <taxon>Eukaryota</taxon>
        <taxon>Metazoa</taxon>
        <taxon>Spiralia</taxon>
        <taxon>Lophotrochozoa</taxon>
        <taxon>Mollusca</taxon>
        <taxon>Gastropoda</taxon>
        <taxon>Patellogastropoda</taxon>
        <taxon>Lottioidea</taxon>
        <taxon>Lottiidae</taxon>
        <taxon>Lottia</taxon>
    </lineage>
</organism>
<dbReference type="InterPro" id="IPR036291">
    <property type="entry name" value="NAD(P)-bd_dom_sf"/>
</dbReference>
<accession>V4BEA7</accession>
<keyword evidence="2" id="KW-1185">Reference proteome</keyword>
<gene>
    <name evidence="1" type="ORF">LOTGIDRAFT_55406</name>
</gene>
<proteinExistence type="predicted"/>
<dbReference type="OMA" id="CAHWVAL"/>
<dbReference type="EMBL" id="KB202953">
    <property type="protein sequence ID" value="ESO87179.1"/>
    <property type="molecule type" value="Genomic_DNA"/>
</dbReference>
<dbReference type="PANTHER" id="PTHR43313">
    <property type="entry name" value="SHORT-CHAIN DEHYDROGENASE/REDUCTASE FAMILY 9C"/>
    <property type="match status" value="1"/>
</dbReference>
<feature type="non-terminal residue" evidence="1">
    <location>
        <position position="269"/>
    </location>
</feature>
<dbReference type="InterPro" id="IPR002347">
    <property type="entry name" value="SDR_fam"/>
</dbReference>
<evidence type="ECO:0000313" key="2">
    <source>
        <dbReference type="Proteomes" id="UP000030746"/>
    </source>
</evidence>
<dbReference type="Pfam" id="PF00106">
    <property type="entry name" value="adh_short"/>
    <property type="match status" value="1"/>
</dbReference>
<reference evidence="1 2" key="1">
    <citation type="journal article" date="2013" name="Nature">
        <title>Insights into bilaterian evolution from three spiralian genomes.</title>
        <authorList>
            <person name="Simakov O."/>
            <person name="Marletaz F."/>
            <person name="Cho S.J."/>
            <person name="Edsinger-Gonzales E."/>
            <person name="Havlak P."/>
            <person name="Hellsten U."/>
            <person name="Kuo D.H."/>
            <person name="Larsson T."/>
            <person name="Lv J."/>
            <person name="Arendt D."/>
            <person name="Savage R."/>
            <person name="Osoegawa K."/>
            <person name="de Jong P."/>
            <person name="Grimwood J."/>
            <person name="Chapman J.A."/>
            <person name="Shapiro H."/>
            <person name="Aerts A."/>
            <person name="Otillar R.P."/>
            <person name="Terry A.Y."/>
            <person name="Boore J.L."/>
            <person name="Grigoriev I.V."/>
            <person name="Lindberg D.R."/>
            <person name="Seaver E.C."/>
            <person name="Weisblat D.A."/>
            <person name="Putnam N.H."/>
            <person name="Rokhsar D.S."/>
        </authorList>
    </citation>
    <scope>NUCLEOTIDE SEQUENCE [LARGE SCALE GENOMIC DNA]</scope>
</reference>
<dbReference type="Gene3D" id="3.40.50.720">
    <property type="entry name" value="NAD(P)-binding Rossmann-like Domain"/>
    <property type="match status" value="1"/>
</dbReference>
<dbReference type="GeneID" id="20251309"/>
<protein>
    <submittedName>
        <fullName evidence="1">Uncharacterized protein</fullName>
    </submittedName>
</protein>
<feature type="non-terminal residue" evidence="1">
    <location>
        <position position="1"/>
    </location>
</feature>
<dbReference type="PANTHER" id="PTHR43313:SF36">
    <property type="entry name" value="D-BETA-HYDROXYBUTYRATE DEHYDROGENASE, MITOCHONDRIAL"/>
    <property type="match status" value="1"/>
</dbReference>
<dbReference type="CTD" id="20251309"/>
<dbReference type="STRING" id="225164.V4BEA7"/>
<dbReference type="OrthoDB" id="2102561at2759"/>
<dbReference type="KEGG" id="lgi:LOTGIDRAFT_55406"/>
<dbReference type="RefSeq" id="XP_009061961.1">
    <property type="nucleotide sequence ID" value="XM_009063713.1"/>
</dbReference>
<dbReference type="HOGENOM" id="CLU_010194_2_0_1"/>
<sequence length="269" mass="29412">KSYITKIIEVDGQAVLITGCDSGFGNALARRLDSMGFTVYAGCLDLNSEGVERLKASHTGRLHVLELDVSNNDSVQKCYETIYKDCSTGGLWALVNNAGINFVGDVELTTEDMYKQVAEVNMFGVIKMTKKFLPLVRKAKGKIVNTTSSPLHQSAQSAIGITNSAIEAFSDTLRLEMKQFGVKVSIIQPGNFYGATGMLGEKSVSRMRQACDDMWDSATYEVKTSYGGDYVEAQYNKMLALNKTTCTTLGPVIDAMEDSINNVNPSIRY</sequence>
<evidence type="ECO:0000313" key="1">
    <source>
        <dbReference type="EMBL" id="ESO87179.1"/>
    </source>
</evidence>
<dbReference type="Proteomes" id="UP000030746">
    <property type="component" value="Unassembled WGS sequence"/>
</dbReference>
<name>V4BEA7_LOTGI</name>
<dbReference type="GO" id="GO:0008202">
    <property type="term" value="P:steroid metabolic process"/>
    <property type="evidence" value="ECO:0007669"/>
    <property type="project" value="TreeGrafter"/>
</dbReference>
<dbReference type="GO" id="GO:0016491">
    <property type="term" value="F:oxidoreductase activity"/>
    <property type="evidence" value="ECO:0007669"/>
    <property type="project" value="TreeGrafter"/>
</dbReference>
<dbReference type="SUPFAM" id="SSF51735">
    <property type="entry name" value="NAD(P)-binding Rossmann-fold domains"/>
    <property type="match status" value="1"/>
</dbReference>
<dbReference type="PRINTS" id="PR00081">
    <property type="entry name" value="GDHRDH"/>
</dbReference>
<dbReference type="AlphaFoldDB" id="V4BEA7"/>